<proteinExistence type="predicted"/>
<feature type="chain" id="PRO_5047098871" evidence="3">
    <location>
        <begin position="22"/>
        <end position="1256"/>
    </location>
</feature>
<keyword evidence="1" id="KW-0853">WD repeat</keyword>
<gene>
    <name evidence="5" type="ORF">QJ048_11120</name>
</gene>
<dbReference type="SUPFAM" id="SSF51004">
    <property type="entry name" value="C-terminal (heme d1) domain of cytochrome cd1-nitrite reductase"/>
    <property type="match status" value="1"/>
</dbReference>
<organism evidence="5 6">
    <name type="scientific">Pinibacter soli</name>
    <dbReference type="NCBI Taxonomy" id="3044211"/>
    <lineage>
        <taxon>Bacteria</taxon>
        <taxon>Pseudomonadati</taxon>
        <taxon>Bacteroidota</taxon>
        <taxon>Chitinophagia</taxon>
        <taxon>Chitinophagales</taxon>
        <taxon>Chitinophagaceae</taxon>
        <taxon>Pinibacter</taxon>
    </lineage>
</organism>
<evidence type="ECO:0000256" key="3">
    <source>
        <dbReference type="SAM" id="SignalP"/>
    </source>
</evidence>
<dbReference type="PROSITE" id="PS50294">
    <property type="entry name" value="WD_REPEATS_REGION"/>
    <property type="match status" value="2"/>
</dbReference>
<dbReference type="SUPFAM" id="SSF52129">
    <property type="entry name" value="Caspase-like"/>
    <property type="match status" value="1"/>
</dbReference>
<protein>
    <submittedName>
        <fullName evidence="5">Caspase family protein</fullName>
    </submittedName>
</protein>
<feature type="repeat" description="WD" evidence="1">
    <location>
        <begin position="29"/>
        <end position="70"/>
    </location>
</feature>
<accession>A0ABT6RCM2</accession>
<dbReference type="Pfam" id="PF00400">
    <property type="entry name" value="WD40"/>
    <property type="match status" value="2"/>
</dbReference>
<dbReference type="InterPro" id="IPR015943">
    <property type="entry name" value="WD40/YVTN_repeat-like_dom_sf"/>
</dbReference>
<dbReference type="PANTHER" id="PTHR19879">
    <property type="entry name" value="TRANSCRIPTION INITIATION FACTOR TFIID"/>
    <property type="match status" value="1"/>
</dbReference>
<dbReference type="InterPro" id="IPR029030">
    <property type="entry name" value="Caspase-like_dom_sf"/>
</dbReference>
<sequence length="1256" mass="140191">MMCTKLFSLLLLVLSFMHGNAQSPSLVLQKGHLKKVNSARFSADGKQLVTTSDDGIIKIWDAFSQKLTTELGGNGVVYTNASFTNDGKQVIGAPAPVLEIGDVWNEFNNQAFYLWDIETGKSLNTGLKGNETATLSPNGKWIASHSIKIKKYNADGDLKSVSDAPINIYNATTSKLLKQLTRYEDTTTEAETFIAFVSDSTLLITVFTALNHAASLYVTKYRLLNFLTDAEVASYNDTSKAYKGGQWLMSPGRKYIFHYNSEYHNIFKTPPVHRDAFTELWDVQHLKMVCRLPVALEHCSFNKNDSAMLMTYLVSRPDRPDTPPVAKMVRFTLRDSMQTLMPQDAYDNAVITTSGNGQLYYAAAQMTLYDHDTLCRISIFNNAHKMISHCDIKNPVSAMTFSPNDKFLVTGHQDGNLSLWDFTDSIAKEIANSINVIDPVTLMHTSSFSPKVWYVTRSMFGMQNVNSIDKLTFIPSPSSTILNVQYLFKDKYSILDLGENFQSNGMLMIINNDTPSIIKEIPYNTHSDTKLLIGNDCNTPEKPGENKRFIKLNYPGLQSFTVKTTSSDMVNPRRHMGPPTVTLMFGMLKSNKGTDTTLLFADGTNIPYNNELRSYITKYDVPYAISKAAPKSVVTPISTKQEYLFFPMPIISDDGKYLIGTFEDGDSRSNPGYTYCQDLRGNIVFKTPLSFNGEKLGSITNKYITSPNKKTACLLADPMLSVGAHFARIINAQNGTPLYNLKMRTAGVVNGAVYTPDSKYIYTWCEGGTLTKWDLANGREVFTMVFFKDHDYAIISPEGYYFISSRTDTKYLNFKLNGKLYNFNQFDLQFNRPDKVLETIGSNDHRLINEYYKAWQDRIKKNGFTEKDFNNKTLHVPSVVVNAENIQPFTPTQQLTLTFTISDSLYNIKSYNIFINDVPLNGINGKQLMNASHIANITQTVLLSEGMNKIEMTCTNENAASSRKEALYVTYTPNKPLSSKIYFIGIGINNYSAHSSFVDLSYCVKDIRDLTAALKQKFGNKMLIDTLMNEAATKENILALKQKLMNASVDDKVIVSFSGHGMVDPQHPDDFYFVTGNTDVNDPSLNGISYAQLEELLDSIPARKKLLLLDACHSGESDGSMNTSANNIPGTKKGNDDKDKNKAGSIEILDVAENNDPSQSSSTDIFKLMKEAFVDIRRNNGAYVLSAAQSNESAGEGGGITNGWFTSCIIAQLQQNSKMSINELSTKVNQCVSAKSGGNQNTDNRQELAEFNWQLW</sequence>
<dbReference type="RefSeq" id="WP_282334425.1">
    <property type="nucleotide sequence ID" value="NZ_JASBRG010000007.1"/>
</dbReference>
<feature type="domain" description="Peptidase C14 caspase" evidence="4">
    <location>
        <begin position="986"/>
        <end position="1241"/>
    </location>
</feature>
<dbReference type="EMBL" id="JASBRG010000007">
    <property type="protein sequence ID" value="MDI3320328.1"/>
    <property type="molecule type" value="Genomic_DNA"/>
</dbReference>
<dbReference type="Gene3D" id="2.130.10.10">
    <property type="entry name" value="YVTN repeat-like/Quinoprotein amine dehydrogenase"/>
    <property type="match status" value="3"/>
</dbReference>
<dbReference type="Pfam" id="PF00656">
    <property type="entry name" value="Peptidase_C14"/>
    <property type="match status" value="1"/>
</dbReference>
<dbReference type="Proteomes" id="UP001226434">
    <property type="component" value="Unassembled WGS sequence"/>
</dbReference>
<feature type="compositionally biased region" description="Polar residues" evidence="2">
    <location>
        <begin position="1117"/>
        <end position="1129"/>
    </location>
</feature>
<evidence type="ECO:0000313" key="5">
    <source>
        <dbReference type="EMBL" id="MDI3320328.1"/>
    </source>
</evidence>
<dbReference type="Gene3D" id="3.40.50.1460">
    <property type="match status" value="1"/>
</dbReference>
<evidence type="ECO:0000256" key="2">
    <source>
        <dbReference type="SAM" id="MobiDB-lite"/>
    </source>
</evidence>
<feature type="repeat" description="WD" evidence="1">
    <location>
        <begin position="396"/>
        <end position="421"/>
    </location>
</feature>
<dbReference type="PANTHER" id="PTHR19879:SF9">
    <property type="entry name" value="TRANSCRIPTION INITIATION FACTOR TFIID SUBUNIT 5"/>
    <property type="match status" value="1"/>
</dbReference>
<dbReference type="InterPro" id="IPR011048">
    <property type="entry name" value="Haem_d1_sf"/>
</dbReference>
<dbReference type="PROSITE" id="PS50082">
    <property type="entry name" value="WD_REPEATS_2"/>
    <property type="match status" value="2"/>
</dbReference>
<keyword evidence="6" id="KW-1185">Reference proteome</keyword>
<name>A0ABT6RCM2_9BACT</name>
<evidence type="ECO:0000313" key="6">
    <source>
        <dbReference type="Proteomes" id="UP001226434"/>
    </source>
</evidence>
<keyword evidence="3" id="KW-0732">Signal</keyword>
<feature type="signal peptide" evidence="3">
    <location>
        <begin position="1"/>
        <end position="21"/>
    </location>
</feature>
<feature type="region of interest" description="Disordered" evidence="2">
    <location>
        <begin position="1117"/>
        <end position="1141"/>
    </location>
</feature>
<dbReference type="InterPro" id="IPR011047">
    <property type="entry name" value="Quinoprotein_ADH-like_sf"/>
</dbReference>
<dbReference type="SMART" id="SM00320">
    <property type="entry name" value="WD40"/>
    <property type="match status" value="3"/>
</dbReference>
<dbReference type="SUPFAM" id="SSF50998">
    <property type="entry name" value="Quinoprotein alcohol dehydrogenase-like"/>
    <property type="match status" value="1"/>
</dbReference>
<evidence type="ECO:0000256" key="1">
    <source>
        <dbReference type="PROSITE-ProRule" id="PRU00221"/>
    </source>
</evidence>
<dbReference type="InterPro" id="IPR011600">
    <property type="entry name" value="Pept_C14_caspase"/>
</dbReference>
<reference evidence="5 6" key="1">
    <citation type="submission" date="2023-05" db="EMBL/GenBank/DDBJ databases">
        <title>Genome sequence of Pinibacter sp. MAH-24.</title>
        <authorList>
            <person name="Huq M.A."/>
        </authorList>
    </citation>
    <scope>NUCLEOTIDE SEQUENCE [LARGE SCALE GENOMIC DNA]</scope>
    <source>
        <strain evidence="5 6">MAH-24</strain>
    </source>
</reference>
<evidence type="ECO:0000259" key="4">
    <source>
        <dbReference type="Pfam" id="PF00656"/>
    </source>
</evidence>
<comment type="caution">
    <text evidence="5">The sequence shown here is derived from an EMBL/GenBank/DDBJ whole genome shotgun (WGS) entry which is preliminary data.</text>
</comment>
<dbReference type="InterPro" id="IPR001680">
    <property type="entry name" value="WD40_rpt"/>
</dbReference>